<feature type="region of interest" description="Disordered" evidence="1">
    <location>
        <begin position="743"/>
        <end position="779"/>
    </location>
</feature>
<feature type="compositionally biased region" description="Polar residues" evidence="1">
    <location>
        <begin position="237"/>
        <end position="246"/>
    </location>
</feature>
<evidence type="ECO:0000256" key="1">
    <source>
        <dbReference type="SAM" id="MobiDB-lite"/>
    </source>
</evidence>
<feature type="compositionally biased region" description="Basic and acidic residues" evidence="1">
    <location>
        <begin position="127"/>
        <end position="143"/>
    </location>
</feature>
<sequence length="798" mass="87322">MESLHDRDLLGSDDDNQALSSGEFNFAHGMNCDEVSGHTPASVPASMGMPARKVHSAAASLSGFGGDSVYEEIPRPYTSAGVDSPPKSSNYVARQRKKKPKKTARNSDVPAEDRPSSADVNEWGDFDTDRLLRDESAFPEDRSNQTSLDALDEQRSKSRRSRRSTPAMASPRPNPWDGYLYLNTESKESSRPAMQVLRQKPIEILNLDLVANHPTARTTTTPKPLLGRASLERLMSTRSRPTTSYASRPATPAPLFGTEIPDTPKNRATIFGRFAALWSLISHRAPASPSEQPSDISPDAAAAQTRSPFECSMTMVKLCKTVGISLTPSAATHLSFWYTNEQGVEFESFCDLVIQGAIQPALHHFNLDNSLDEYVAALDTVVQSLVTTTPARRRTDKPTPPERLKELHEIQPVFMSWKAGITPRLVQPSENPDPPPTRALITAERIRKTLEASASQHMLADQLPSEEARVTHVENIRRKVQLHKSWKFISDGKIVDRISSPNAQVSRGGASFSQDERNKFADLSDMLERAHSVLPTSTGAAAVEVLIGEEGGRPEVHVDHSEPEKDVTEENDEVLVCCSCSVRGAVLWCSSCFTVNCQKCWQEIHACTVDMSMVSSEPTSTKKPLLGPTALALKKKRCGSATLRPPVAMIYLPTKAIAPGTLARGNSIVRHSNARRQSSNQVTSNAMKDEVPVVVASAILPSLHKSRSDGKLLRHHERPQVESSTPTTDSTADLMKSLVLRMSPSTSTTGSHSTGSHTSTESATRLHKHHTASRPKLHLAPVSLDADLLLSSEPDRRR</sequence>
<feature type="region of interest" description="Disordered" evidence="1">
    <location>
        <begin position="1"/>
        <end position="178"/>
    </location>
</feature>
<feature type="region of interest" description="Disordered" evidence="1">
    <location>
        <begin position="237"/>
        <end position="261"/>
    </location>
</feature>
<evidence type="ECO:0000313" key="2">
    <source>
        <dbReference type="EMBL" id="KAE9337296.1"/>
    </source>
</evidence>
<accession>A0A6G0RNT5</accession>
<feature type="compositionally biased region" description="Polar residues" evidence="1">
    <location>
        <begin position="721"/>
        <end position="731"/>
    </location>
</feature>
<dbReference type="AlphaFoldDB" id="A0A6G0RNT5"/>
<organism evidence="2 3">
    <name type="scientific">Phytophthora fragariae</name>
    <dbReference type="NCBI Taxonomy" id="53985"/>
    <lineage>
        <taxon>Eukaryota</taxon>
        <taxon>Sar</taxon>
        <taxon>Stramenopiles</taxon>
        <taxon>Oomycota</taxon>
        <taxon>Peronosporomycetes</taxon>
        <taxon>Peronosporales</taxon>
        <taxon>Peronosporaceae</taxon>
        <taxon>Phytophthora</taxon>
    </lineage>
</organism>
<feature type="compositionally biased region" description="Basic residues" evidence="1">
    <location>
        <begin position="765"/>
        <end position="777"/>
    </location>
</feature>
<dbReference type="CDD" id="cd19757">
    <property type="entry name" value="Bbox1"/>
    <property type="match status" value="1"/>
</dbReference>
<protein>
    <recommendedName>
        <fullName evidence="4">B box-type domain-containing protein</fullName>
    </recommendedName>
</protein>
<dbReference type="Proteomes" id="UP000486351">
    <property type="component" value="Unassembled WGS sequence"/>
</dbReference>
<gene>
    <name evidence="2" type="ORF">PF008_g12604</name>
</gene>
<evidence type="ECO:0008006" key="4">
    <source>
        <dbReference type="Google" id="ProtNLM"/>
    </source>
</evidence>
<feature type="region of interest" description="Disordered" evidence="1">
    <location>
        <begin position="706"/>
        <end position="731"/>
    </location>
</feature>
<evidence type="ECO:0000313" key="3">
    <source>
        <dbReference type="Proteomes" id="UP000486351"/>
    </source>
</evidence>
<comment type="caution">
    <text evidence="2">The sequence shown here is derived from an EMBL/GenBank/DDBJ whole genome shotgun (WGS) entry which is preliminary data.</text>
</comment>
<proteinExistence type="predicted"/>
<reference evidence="2 3" key="1">
    <citation type="submission" date="2018-09" db="EMBL/GenBank/DDBJ databases">
        <title>Genomic investigation of the strawberry pathogen Phytophthora fragariae indicates pathogenicity is determined by transcriptional variation in three key races.</title>
        <authorList>
            <person name="Adams T.M."/>
            <person name="Armitage A.D."/>
            <person name="Sobczyk M.K."/>
            <person name="Bates H.J."/>
            <person name="Dunwell J.M."/>
            <person name="Nellist C.F."/>
            <person name="Harrison R.J."/>
        </authorList>
    </citation>
    <scope>NUCLEOTIDE SEQUENCE [LARGE SCALE GENOMIC DNA]</scope>
    <source>
        <strain evidence="2 3">NOV-77</strain>
    </source>
</reference>
<feature type="compositionally biased region" description="Low complexity" evidence="1">
    <location>
        <begin position="745"/>
        <end position="760"/>
    </location>
</feature>
<feature type="compositionally biased region" description="Basic and acidic residues" evidence="1">
    <location>
        <begin position="1"/>
        <end position="10"/>
    </location>
</feature>
<dbReference type="EMBL" id="QXFY01000714">
    <property type="protein sequence ID" value="KAE9337296.1"/>
    <property type="molecule type" value="Genomic_DNA"/>
</dbReference>
<name>A0A6G0RNT5_9STRA</name>
<feature type="compositionally biased region" description="Basic residues" evidence="1">
    <location>
        <begin position="94"/>
        <end position="104"/>
    </location>
</feature>